<dbReference type="Proteomes" id="UP000030302">
    <property type="component" value="Chromosome"/>
</dbReference>
<dbReference type="InterPro" id="IPR007454">
    <property type="entry name" value="UPF0250_YbeD-like"/>
</dbReference>
<accession>A0A0A1FJU3</accession>
<dbReference type="NCBIfam" id="NF002533">
    <property type="entry name" value="PRK02047.1"/>
    <property type="match status" value="1"/>
</dbReference>
<dbReference type="AlphaFoldDB" id="A0A0A1FJU3"/>
<keyword evidence="4" id="KW-1185">Reference proteome</keyword>
<evidence type="ECO:0000256" key="2">
    <source>
        <dbReference type="HAMAP-Rule" id="MF_00659"/>
    </source>
</evidence>
<gene>
    <name evidence="3" type="primary">ybeD</name>
    <name evidence="3" type="ORF">LT85_4776</name>
</gene>
<dbReference type="Pfam" id="PF04359">
    <property type="entry name" value="DUF493"/>
    <property type="match status" value="1"/>
</dbReference>
<proteinExistence type="inferred from homology"/>
<evidence type="ECO:0000313" key="4">
    <source>
        <dbReference type="Proteomes" id="UP000030302"/>
    </source>
</evidence>
<dbReference type="STRING" id="279058.LT85_4776"/>
<dbReference type="SUPFAM" id="SSF117991">
    <property type="entry name" value="YbeD/HP0495-like"/>
    <property type="match status" value="1"/>
</dbReference>
<comment type="similarity">
    <text evidence="1 2">Belongs to the UPF0250 family.</text>
</comment>
<organism evidence="3 4">
    <name type="scientific">Collimonas arenae</name>
    <dbReference type="NCBI Taxonomy" id="279058"/>
    <lineage>
        <taxon>Bacteria</taxon>
        <taxon>Pseudomonadati</taxon>
        <taxon>Pseudomonadota</taxon>
        <taxon>Betaproteobacteria</taxon>
        <taxon>Burkholderiales</taxon>
        <taxon>Oxalobacteraceae</taxon>
        <taxon>Collimonas</taxon>
    </lineage>
</organism>
<dbReference type="PANTHER" id="PTHR38036">
    <property type="entry name" value="UPF0250 PROTEIN YBED"/>
    <property type="match status" value="1"/>
</dbReference>
<sequence>MTKPIDPSKPLDLNAPIDPADSLIEYPSVFPIKIMGPTHDAFAETIVGVVTQHDPTFHIGKLEVRPSAKGNYTGLTANVYATHREQLDNLYRALSSHPMVKMVL</sequence>
<protein>
    <recommendedName>
        <fullName evidence="2">UPF0250 protein LT85_4776</fullName>
    </recommendedName>
</protein>
<evidence type="ECO:0000256" key="1">
    <source>
        <dbReference type="ARBA" id="ARBA00008460"/>
    </source>
</evidence>
<dbReference type="PANTHER" id="PTHR38036:SF1">
    <property type="entry name" value="UPF0250 PROTEIN YBED"/>
    <property type="match status" value="1"/>
</dbReference>
<reference evidence="4" key="1">
    <citation type="journal article" date="2014" name="Soil Biol. Biochem.">
        <title>Structure and function of bacterial communities in ageing soils: Insights from the Mendocino ecological staircase.</title>
        <authorList>
            <person name="Uroz S."/>
            <person name="Tech J.J."/>
            <person name="Sawaya N.A."/>
            <person name="Frey-Klett P."/>
            <person name="Leveau J.H.J."/>
        </authorList>
    </citation>
    <scope>NUCLEOTIDE SEQUENCE [LARGE SCALE GENOMIC DNA]</scope>
    <source>
        <strain evidence="4">Cal35</strain>
    </source>
</reference>
<name>A0A0A1FJU3_9BURK</name>
<dbReference type="RefSeq" id="WP_052135424.1">
    <property type="nucleotide sequence ID" value="NZ_CP009962.1"/>
</dbReference>
<dbReference type="HOGENOM" id="CLU_161438_1_0_4"/>
<evidence type="ECO:0000313" key="3">
    <source>
        <dbReference type="EMBL" id="AIY43934.1"/>
    </source>
</evidence>
<dbReference type="InterPro" id="IPR027471">
    <property type="entry name" value="YbeD-like_sf"/>
</dbReference>
<dbReference type="HAMAP" id="MF_00659">
    <property type="entry name" value="UPF0250"/>
    <property type="match status" value="1"/>
</dbReference>
<dbReference type="Gene3D" id="3.30.70.260">
    <property type="match status" value="1"/>
</dbReference>
<dbReference type="OrthoDB" id="9793424at2"/>
<dbReference type="EMBL" id="CP009962">
    <property type="protein sequence ID" value="AIY43934.1"/>
    <property type="molecule type" value="Genomic_DNA"/>
</dbReference>
<dbReference type="KEGG" id="care:LT85_4776"/>